<accession>A0A7W7C753</accession>
<dbReference type="AlphaFoldDB" id="A0A7W7C753"/>
<evidence type="ECO:0000313" key="2">
    <source>
        <dbReference type="Proteomes" id="UP000533598"/>
    </source>
</evidence>
<keyword evidence="2" id="KW-1185">Reference proteome</keyword>
<name>A0A7W7C753_9PSEU</name>
<dbReference type="Proteomes" id="UP000533598">
    <property type="component" value="Unassembled WGS sequence"/>
</dbReference>
<dbReference type="EMBL" id="JACHMH010000001">
    <property type="protein sequence ID" value="MBB4675763.1"/>
    <property type="molecule type" value="Genomic_DNA"/>
</dbReference>
<sequence>MAGSTLRLRGPSGREVTVGLPDQARVTAVAAEVRFAGGVYSRGFQIGPRGYHEFACREVLPATPVDRFLGAGREIVVAATADRDTTVVSWLGPFHELLTVFSGPAPDRETLVALFAGLDLDDQPAGLRVRAVVEQVLERITLTVHGRGTVTIPGPETARQVLPKHRGAATPGGELWRLALPGRTGSADARDYLFVLAGPRGAAEVQLSRDTVASTEELLDWVGGLNVAWAGR</sequence>
<organism evidence="1 2">
    <name type="scientific">Crossiella cryophila</name>
    <dbReference type="NCBI Taxonomy" id="43355"/>
    <lineage>
        <taxon>Bacteria</taxon>
        <taxon>Bacillati</taxon>
        <taxon>Actinomycetota</taxon>
        <taxon>Actinomycetes</taxon>
        <taxon>Pseudonocardiales</taxon>
        <taxon>Pseudonocardiaceae</taxon>
        <taxon>Crossiella</taxon>
    </lineage>
</organism>
<evidence type="ECO:0000313" key="1">
    <source>
        <dbReference type="EMBL" id="MBB4675763.1"/>
    </source>
</evidence>
<comment type="caution">
    <text evidence="1">The sequence shown here is derived from an EMBL/GenBank/DDBJ whole genome shotgun (WGS) entry which is preliminary data.</text>
</comment>
<gene>
    <name evidence="1" type="ORF">HNR67_001881</name>
</gene>
<reference evidence="1 2" key="1">
    <citation type="submission" date="2020-08" db="EMBL/GenBank/DDBJ databases">
        <title>Sequencing the genomes of 1000 actinobacteria strains.</title>
        <authorList>
            <person name="Klenk H.-P."/>
        </authorList>
    </citation>
    <scope>NUCLEOTIDE SEQUENCE [LARGE SCALE GENOMIC DNA]</scope>
    <source>
        <strain evidence="1 2">DSM 44230</strain>
    </source>
</reference>
<dbReference type="RefSeq" id="WP_185001686.1">
    <property type="nucleotide sequence ID" value="NZ_BAAAUI010000077.1"/>
</dbReference>
<protein>
    <submittedName>
        <fullName evidence="1">Uncharacterized protein</fullName>
    </submittedName>
</protein>
<proteinExistence type="predicted"/>